<evidence type="ECO:0000313" key="1">
    <source>
        <dbReference type="EMBL" id="QHT36082.1"/>
    </source>
</evidence>
<dbReference type="SUPFAM" id="SSF53448">
    <property type="entry name" value="Nucleotide-diphospho-sugar transferases"/>
    <property type="match status" value="1"/>
</dbReference>
<dbReference type="AlphaFoldDB" id="A0A6C0F4L1"/>
<dbReference type="InterPro" id="IPR029044">
    <property type="entry name" value="Nucleotide-diphossugar_trans"/>
</dbReference>
<reference evidence="1" key="1">
    <citation type="journal article" date="2020" name="Nature">
        <title>Giant virus diversity and host interactions through global metagenomics.</title>
        <authorList>
            <person name="Schulz F."/>
            <person name="Roux S."/>
            <person name="Paez-Espino D."/>
            <person name="Jungbluth S."/>
            <person name="Walsh D.A."/>
            <person name="Denef V.J."/>
            <person name="McMahon K.D."/>
            <person name="Konstantinidis K.T."/>
            <person name="Eloe-Fadrosh E.A."/>
            <person name="Kyrpides N.C."/>
            <person name="Woyke T."/>
        </authorList>
    </citation>
    <scope>NUCLEOTIDE SEQUENCE</scope>
    <source>
        <strain evidence="1">GVMAG-M-3300009182-46</strain>
    </source>
</reference>
<dbReference type="GO" id="GO:0006487">
    <property type="term" value="P:protein N-linked glycosylation"/>
    <property type="evidence" value="ECO:0007669"/>
    <property type="project" value="TreeGrafter"/>
</dbReference>
<dbReference type="PANTHER" id="PTHR31834">
    <property type="entry name" value="INITIATION-SPECIFIC ALPHA-1,6-MANNOSYLTRANSFERASE"/>
    <property type="match status" value="1"/>
</dbReference>
<protein>
    <submittedName>
        <fullName evidence="1">Uncharacterized protein</fullName>
    </submittedName>
</protein>
<dbReference type="InterPro" id="IPR007577">
    <property type="entry name" value="GlycoTrfase_DXD_sugar-bd_CS"/>
</dbReference>
<dbReference type="PANTHER" id="PTHR31834:SF1">
    <property type="entry name" value="INITIATION-SPECIFIC ALPHA-1,6-MANNOSYLTRANSFERASE"/>
    <property type="match status" value="1"/>
</dbReference>
<sequence>MQNNSDHVSVFNQIDSIKENNNIEILVEDISNEIINEDLEKLHKEEEKYPDGIYRDKIEFSEMLNQRDNSIVRQTRPQNIMNSINSINGTNLQTSNIVIPKKIFQTHKSIEFIRGTLKLRNAVDSWRKHSKEFEYYFYTDELCDKFMQENFEGEIYNAYKKLPLSVMKADLWRYCIIYKYGGIYADADTICLTNPNYLLRNAQIICASESDENYLCQWTFAAPPGSPALKSIIDLSVERINKTTRFVGKNIVHILTGPQVFTEGIERYLLENSLKLFHAKSGYVKYSNKTSHIFVFEKNLFHKRMVKHLFAGFDANGWKRQRDAMITYNVRNIIQSFQRS</sequence>
<dbReference type="Pfam" id="PF04488">
    <property type="entry name" value="Gly_transf_sug"/>
    <property type="match status" value="1"/>
</dbReference>
<dbReference type="GO" id="GO:0000009">
    <property type="term" value="F:alpha-1,6-mannosyltransferase activity"/>
    <property type="evidence" value="ECO:0007669"/>
    <property type="project" value="InterPro"/>
</dbReference>
<organism evidence="1">
    <name type="scientific">viral metagenome</name>
    <dbReference type="NCBI Taxonomy" id="1070528"/>
    <lineage>
        <taxon>unclassified sequences</taxon>
        <taxon>metagenomes</taxon>
        <taxon>organismal metagenomes</taxon>
    </lineage>
</organism>
<dbReference type="GO" id="GO:0000136">
    <property type="term" value="C:mannan polymerase complex"/>
    <property type="evidence" value="ECO:0007669"/>
    <property type="project" value="TreeGrafter"/>
</dbReference>
<name>A0A6C0F4L1_9ZZZZ</name>
<dbReference type="InterPro" id="IPR039367">
    <property type="entry name" value="Och1-like"/>
</dbReference>
<dbReference type="Gene3D" id="3.90.550.20">
    <property type="match status" value="1"/>
</dbReference>
<accession>A0A6C0F4L1</accession>
<proteinExistence type="predicted"/>
<dbReference type="EMBL" id="MN739030">
    <property type="protein sequence ID" value="QHT36082.1"/>
    <property type="molecule type" value="Genomic_DNA"/>
</dbReference>